<name>A0A4Z0MU57_9BACT</name>
<dbReference type="OrthoDB" id="882451at2"/>
<protein>
    <submittedName>
        <fullName evidence="2">Uncharacterized protein</fullName>
    </submittedName>
</protein>
<feature type="region of interest" description="Disordered" evidence="1">
    <location>
        <begin position="224"/>
        <end position="260"/>
    </location>
</feature>
<organism evidence="2 3">
    <name type="scientific">Hymenobacter wooponensis</name>
    <dbReference type="NCBI Taxonomy" id="1525360"/>
    <lineage>
        <taxon>Bacteria</taxon>
        <taxon>Pseudomonadati</taxon>
        <taxon>Bacteroidota</taxon>
        <taxon>Cytophagia</taxon>
        <taxon>Cytophagales</taxon>
        <taxon>Hymenobacteraceae</taxon>
        <taxon>Hymenobacter</taxon>
    </lineage>
</organism>
<dbReference type="EMBL" id="SRKZ01000001">
    <property type="protein sequence ID" value="TGD82848.1"/>
    <property type="molecule type" value="Genomic_DNA"/>
</dbReference>
<sequence>MTTAPNRYHRAETAGGSTPPTLPRRMYPIRQAINQIRGLRSEPKSVLVEVCELHENGKRRQCDATNSYLAERLGMTGKNVSRLLSGLVSGGWLECDVFPHLANRRLLTPTPKTRALYVPEVAAALSPVPLSGDTPVLSGDTPEVGIPHPRSEDRVSPEVGIGSPQKWGDLSTTKNDHSTNKVEGEALRSALAAAEKKIQELVTATIELARSKAQVVSDLEEVTRQRDELQASVNANRSAASASHTGGGAGRSRAQVSFRQ</sequence>
<feature type="region of interest" description="Disordered" evidence="1">
    <location>
        <begin position="142"/>
        <end position="178"/>
    </location>
</feature>
<comment type="caution">
    <text evidence="2">The sequence shown here is derived from an EMBL/GenBank/DDBJ whole genome shotgun (WGS) entry which is preliminary data.</text>
</comment>
<dbReference type="InterPro" id="IPR036390">
    <property type="entry name" value="WH_DNA-bd_sf"/>
</dbReference>
<keyword evidence="3" id="KW-1185">Reference proteome</keyword>
<dbReference type="Proteomes" id="UP000298284">
    <property type="component" value="Unassembled WGS sequence"/>
</dbReference>
<dbReference type="InterPro" id="IPR036388">
    <property type="entry name" value="WH-like_DNA-bd_sf"/>
</dbReference>
<gene>
    <name evidence="2" type="ORF">EU557_03450</name>
</gene>
<feature type="compositionally biased region" description="Low complexity" evidence="1">
    <location>
        <begin position="231"/>
        <end position="244"/>
    </location>
</feature>
<dbReference type="SUPFAM" id="SSF46785">
    <property type="entry name" value="Winged helix' DNA-binding domain"/>
    <property type="match status" value="1"/>
</dbReference>
<proteinExistence type="predicted"/>
<accession>A0A4Z0MU57</accession>
<evidence type="ECO:0000256" key="1">
    <source>
        <dbReference type="SAM" id="MobiDB-lite"/>
    </source>
</evidence>
<dbReference type="RefSeq" id="WP_135529004.1">
    <property type="nucleotide sequence ID" value="NZ_SRKZ01000001.1"/>
</dbReference>
<evidence type="ECO:0000313" key="3">
    <source>
        <dbReference type="Proteomes" id="UP000298284"/>
    </source>
</evidence>
<feature type="region of interest" description="Disordered" evidence="1">
    <location>
        <begin position="1"/>
        <end position="24"/>
    </location>
</feature>
<dbReference type="AlphaFoldDB" id="A0A4Z0MU57"/>
<reference evidence="2 3" key="1">
    <citation type="submission" date="2019-04" db="EMBL/GenBank/DDBJ databases">
        <authorList>
            <person name="Feng G."/>
            <person name="Zhang J."/>
            <person name="Zhu H."/>
        </authorList>
    </citation>
    <scope>NUCLEOTIDE SEQUENCE [LARGE SCALE GENOMIC DNA]</scope>
    <source>
        <strain evidence="2 3">JCM 19491</strain>
    </source>
</reference>
<dbReference type="Gene3D" id="1.10.10.10">
    <property type="entry name" value="Winged helix-like DNA-binding domain superfamily/Winged helix DNA-binding domain"/>
    <property type="match status" value="1"/>
</dbReference>
<evidence type="ECO:0000313" key="2">
    <source>
        <dbReference type="EMBL" id="TGD82848.1"/>
    </source>
</evidence>